<proteinExistence type="predicted"/>
<dbReference type="InterPro" id="IPR007730">
    <property type="entry name" value="SPOR-like_dom"/>
</dbReference>
<dbReference type="Proteomes" id="UP000601597">
    <property type="component" value="Unassembled WGS sequence"/>
</dbReference>
<gene>
    <name evidence="2" type="ORF">GCM10007071_28500</name>
</gene>
<comment type="caution">
    <text evidence="2">The sequence shown here is derived from an EMBL/GenBank/DDBJ whole genome shotgun (WGS) entry which is preliminary data.</text>
</comment>
<organism evidence="2 3">
    <name type="scientific">Marinobacter zhanjiangensis</name>
    <dbReference type="NCBI Taxonomy" id="578215"/>
    <lineage>
        <taxon>Bacteria</taxon>
        <taxon>Pseudomonadati</taxon>
        <taxon>Pseudomonadota</taxon>
        <taxon>Gammaproteobacteria</taxon>
        <taxon>Pseudomonadales</taxon>
        <taxon>Marinobacteraceae</taxon>
        <taxon>Marinobacter</taxon>
    </lineage>
</organism>
<dbReference type="Pfam" id="PF05036">
    <property type="entry name" value="SPOR"/>
    <property type="match status" value="1"/>
</dbReference>
<accession>A0ABQ3B5G9</accession>
<sequence>MPERFVPLREVRALSGYTAQLVAGYQEDTAATFIRRYPELEGLRYTRSQRNGRDWFVVYLGRFEQKQAARAAVAELPSSIRSQQPWIRALEDI</sequence>
<dbReference type="InterPro" id="IPR036680">
    <property type="entry name" value="SPOR-like_sf"/>
</dbReference>
<feature type="domain" description="SPOR" evidence="1">
    <location>
        <begin position="11"/>
        <end position="89"/>
    </location>
</feature>
<evidence type="ECO:0000313" key="3">
    <source>
        <dbReference type="Proteomes" id="UP000601597"/>
    </source>
</evidence>
<dbReference type="PROSITE" id="PS51724">
    <property type="entry name" value="SPOR"/>
    <property type="match status" value="1"/>
</dbReference>
<dbReference type="Gene3D" id="3.30.70.1070">
    <property type="entry name" value="Sporulation related repeat"/>
    <property type="match status" value="1"/>
</dbReference>
<evidence type="ECO:0000259" key="1">
    <source>
        <dbReference type="PROSITE" id="PS51724"/>
    </source>
</evidence>
<keyword evidence="3" id="KW-1185">Reference proteome</keyword>
<dbReference type="EMBL" id="BMXV01000006">
    <property type="protein sequence ID" value="GGY79338.1"/>
    <property type="molecule type" value="Genomic_DNA"/>
</dbReference>
<evidence type="ECO:0000313" key="2">
    <source>
        <dbReference type="EMBL" id="GGY79338.1"/>
    </source>
</evidence>
<name>A0ABQ3B5G9_9GAMM</name>
<dbReference type="SUPFAM" id="SSF110997">
    <property type="entry name" value="Sporulation related repeat"/>
    <property type="match status" value="1"/>
</dbReference>
<protein>
    <recommendedName>
        <fullName evidence="1">SPOR domain-containing protein</fullName>
    </recommendedName>
</protein>
<reference evidence="3" key="1">
    <citation type="journal article" date="2019" name="Int. J. Syst. Evol. Microbiol.">
        <title>The Global Catalogue of Microorganisms (GCM) 10K type strain sequencing project: providing services to taxonomists for standard genome sequencing and annotation.</title>
        <authorList>
            <consortium name="The Broad Institute Genomics Platform"/>
            <consortium name="The Broad Institute Genome Sequencing Center for Infectious Disease"/>
            <person name="Wu L."/>
            <person name="Ma J."/>
        </authorList>
    </citation>
    <scope>NUCLEOTIDE SEQUENCE [LARGE SCALE GENOMIC DNA]</scope>
    <source>
        <strain evidence="3">KCTC 22280</strain>
    </source>
</reference>